<feature type="domain" description="DUF4062" evidence="1">
    <location>
        <begin position="6"/>
        <end position="88"/>
    </location>
</feature>
<proteinExistence type="predicted"/>
<accession>A0A1L9NXC3</accession>
<dbReference type="STRING" id="696762.PFRI_18310"/>
<dbReference type="Pfam" id="PF13271">
    <property type="entry name" value="DUF4062"/>
    <property type="match status" value="1"/>
</dbReference>
<dbReference type="AlphaFoldDB" id="A0A1L9NXC3"/>
<sequence>MEKRYQVFISSTFQDLQGARQEVSQALLRADCFPAGMELFPAADEEQFEFIKTVIDQSDYYILISAGRYGSIHPDTGLSYTEMEYDYAVETGKPVIRLLHKDPFNELKGEFIEQTDVGREKLEAFRTKLMKGKLVKFWTSPQDILIETVFALQDAQRRFPKDGWVRGDKVMNSQTLKELETLRGKVSNAEKESSNPSNILEKKIKAPVTIGLLKKLSGEIERNIELVDLLVALKNSSDDDDDLRKSDIASIAGKLKINSNVATIMLNACALDGLVSEGSTYFSSTSKFKDAFQAATVLKALNT</sequence>
<reference evidence="2 3" key="1">
    <citation type="submission" date="2016-10" db="EMBL/GenBank/DDBJ databases">
        <title>Genome sequence of Planktotalea frisia SH6-1.</title>
        <authorList>
            <person name="Poehlein A."/>
            <person name="Bakenhus I."/>
            <person name="Voget S."/>
            <person name="Brinkhoff T."/>
            <person name="Simon M."/>
        </authorList>
    </citation>
    <scope>NUCLEOTIDE SEQUENCE [LARGE SCALE GENOMIC DNA]</scope>
    <source>
        <strain evidence="2 3">SH6-1</strain>
    </source>
</reference>
<dbReference type="InterPro" id="IPR025139">
    <property type="entry name" value="DUF4062"/>
</dbReference>
<organism evidence="2 3">
    <name type="scientific">Planktotalea frisia</name>
    <dbReference type="NCBI Taxonomy" id="696762"/>
    <lineage>
        <taxon>Bacteria</taxon>
        <taxon>Pseudomonadati</taxon>
        <taxon>Pseudomonadota</taxon>
        <taxon>Alphaproteobacteria</taxon>
        <taxon>Rhodobacterales</taxon>
        <taxon>Paracoccaceae</taxon>
        <taxon>Planktotalea</taxon>
    </lineage>
</organism>
<dbReference type="EMBL" id="MLCB01000126">
    <property type="protein sequence ID" value="OJI93930.1"/>
    <property type="molecule type" value="Genomic_DNA"/>
</dbReference>
<gene>
    <name evidence="2" type="ORF">PFRI_18310</name>
</gene>
<name>A0A1L9NXC3_9RHOB</name>
<dbReference type="Proteomes" id="UP000184514">
    <property type="component" value="Unassembled WGS sequence"/>
</dbReference>
<comment type="caution">
    <text evidence="2">The sequence shown here is derived from an EMBL/GenBank/DDBJ whole genome shotgun (WGS) entry which is preliminary data.</text>
</comment>
<evidence type="ECO:0000313" key="2">
    <source>
        <dbReference type="EMBL" id="OJI93930.1"/>
    </source>
</evidence>
<protein>
    <recommendedName>
        <fullName evidence="1">DUF4062 domain-containing protein</fullName>
    </recommendedName>
</protein>
<dbReference type="RefSeq" id="WP_072630400.1">
    <property type="nucleotide sequence ID" value="NZ_MLCB01000126.1"/>
</dbReference>
<evidence type="ECO:0000313" key="3">
    <source>
        <dbReference type="Proteomes" id="UP000184514"/>
    </source>
</evidence>
<keyword evidence="3" id="KW-1185">Reference proteome</keyword>
<evidence type="ECO:0000259" key="1">
    <source>
        <dbReference type="Pfam" id="PF13271"/>
    </source>
</evidence>